<name>H9UJ54_SPIAZ</name>
<comment type="similarity">
    <text evidence="9">Belongs to the tRNA nucleotidyltransferase/poly(A) polymerase family.</text>
</comment>
<reference evidence="14" key="1">
    <citation type="journal article" date="2013" name="Stand. Genomic Sci.">
        <title>Complete genome sequence of the halophilic bacterium Spirochaeta africana type strain (Z-7692(T)) from the alkaline Lake Magadi in the East African Rift.</title>
        <authorList>
            <person name="Liolos K."/>
            <person name="Abt B."/>
            <person name="Scheuner C."/>
            <person name="Teshima H."/>
            <person name="Held B."/>
            <person name="Lapidus A."/>
            <person name="Nolan M."/>
            <person name="Lucas S."/>
            <person name="Deshpande S."/>
            <person name="Cheng J.F."/>
            <person name="Tapia R."/>
            <person name="Goodwin L.A."/>
            <person name="Pitluck S."/>
            <person name="Pagani I."/>
            <person name="Ivanova N."/>
            <person name="Mavromatis K."/>
            <person name="Mikhailova N."/>
            <person name="Huntemann M."/>
            <person name="Pati A."/>
            <person name="Chen A."/>
            <person name="Palaniappan K."/>
            <person name="Land M."/>
            <person name="Rohde M."/>
            <person name="Tindall B.J."/>
            <person name="Detter J.C."/>
            <person name="Goker M."/>
            <person name="Bristow J."/>
            <person name="Eisen J.A."/>
            <person name="Markowitz V."/>
            <person name="Hugenholtz P."/>
            <person name="Woyke T."/>
            <person name="Klenk H.P."/>
            <person name="Kyrpides N.C."/>
        </authorList>
    </citation>
    <scope>NUCLEOTIDE SEQUENCE</scope>
    <source>
        <strain evidence="14">ATCC 700263 / DSM 8902 / Z-7692</strain>
    </source>
</reference>
<dbReference type="RefSeq" id="WP_014455531.1">
    <property type="nucleotide sequence ID" value="NC_017098.1"/>
</dbReference>
<evidence type="ECO:0000256" key="6">
    <source>
        <dbReference type="ARBA" id="ARBA00022741"/>
    </source>
</evidence>
<evidence type="ECO:0000313" key="13">
    <source>
        <dbReference type="EMBL" id="AFG37547.1"/>
    </source>
</evidence>
<keyword evidence="2 9" id="KW-0808">Transferase</keyword>
<evidence type="ECO:0000259" key="12">
    <source>
        <dbReference type="Pfam" id="PF13735"/>
    </source>
</evidence>
<evidence type="ECO:0000256" key="9">
    <source>
        <dbReference type="RuleBase" id="RU003953"/>
    </source>
</evidence>
<dbReference type="InterPro" id="IPR032810">
    <property type="entry name" value="CCA-adding_enz_C"/>
</dbReference>
<keyword evidence="14" id="KW-1185">Reference proteome</keyword>
<comment type="cofactor">
    <cofactor evidence="1">
        <name>Mg(2+)</name>
        <dbReference type="ChEBI" id="CHEBI:18420"/>
    </cofactor>
</comment>
<feature type="domain" description="CCA-adding enzyme C-terminal" evidence="12">
    <location>
        <begin position="274"/>
        <end position="421"/>
    </location>
</feature>
<evidence type="ECO:0000256" key="1">
    <source>
        <dbReference type="ARBA" id="ARBA00001946"/>
    </source>
</evidence>
<dbReference type="OrthoDB" id="9805698at2"/>
<protein>
    <submittedName>
        <fullName evidence="13">tRNA nucleotidyltransferase/poly(A) polymerase</fullName>
    </submittedName>
</protein>
<evidence type="ECO:0000256" key="7">
    <source>
        <dbReference type="ARBA" id="ARBA00022842"/>
    </source>
</evidence>
<dbReference type="PATRIC" id="fig|889378.3.peg.1477"/>
<dbReference type="AlphaFoldDB" id="H9UJ54"/>
<feature type="domain" description="Poly A polymerase head" evidence="10">
    <location>
        <begin position="32"/>
        <end position="152"/>
    </location>
</feature>
<organism evidence="13 14">
    <name type="scientific">Spirochaeta africana (strain ATCC 700263 / DSM 8902 / Z-7692)</name>
    <dbReference type="NCBI Taxonomy" id="889378"/>
    <lineage>
        <taxon>Bacteria</taxon>
        <taxon>Pseudomonadati</taxon>
        <taxon>Spirochaetota</taxon>
        <taxon>Spirochaetia</taxon>
        <taxon>Spirochaetales</taxon>
        <taxon>Spirochaetaceae</taxon>
        <taxon>Spirochaeta</taxon>
    </lineage>
</organism>
<dbReference type="HOGENOM" id="CLU_015961_3_1_12"/>
<dbReference type="Pfam" id="PF01743">
    <property type="entry name" value="PolyA_pol"/>
    <property type="match status" value="1"/>
</dbReference>
<feature type="domain" description="tRNA nucleotidyltransferase/poly(A) polymerase RNA and SrmB- binding" evidence="11">
    <location>
        <begin position="179"/>
        <end position="238"/>
    </location>
</feature>
<evidence type="ECO:0000256" key="3">
    <source>
        <dbReference type="ARBA" id="ARBA00022694"/>
    </source>
</evidence>
<evidence type="ECO:0000256" key="4">
    <source>
        <dbReference type="ARBA" id="ARBA00022695"/>
    </source>
</evidence>
<dbReference type="InterPro" id="IPR043519">
    <property type="entry name" value="NT_sf"/>
</dbReference>
<keyword evidence="5" id="KW-0479">Metal-binding</keyword>
<dbReference type="GO" id="GO:0000049">
    <property type="term" value="F:tRNA binding"/>
    <property type="evidence" value="ECO:0007669"/>
    <property type="project" value="TreeGrafter"/>
</dbReference>
<evidence type="ECO:0000313" key="14">
    <source>
        <dbReference type="Proteomes" id="UP000007383"/>
    </source>
</evidence>
<dbReference type="PANTHER" id="PTHR46173:SF1">
    <property type="entry name" value="CCA TRNA NUCLEOTIDYLTRANSFERASE 1, MITOCHONDRIAL"/>
    <property type="match status" value="1"/>
</dbReference>
<evidence type="ECO:0000256" key="2">
    <source>
        <dbReference type="ARBA" id="ARBA00022679"/>
    </source>
</evidence>
<dbReference type="GO" id="GO:0008033">
    <property type="term" value="P:tRNA processing"/>
    <property type="evidence" value="ECO:0007669"/>
    <property type="project" value="UniProtKB-KW"/>
</dbReference>
<dbReference type="eggNOG" id="COG0617">
    <property type="taxonomic scope" value="Bacteria"/>
</dbReference>
<dbReference type="GO" id="GO:0046872">
    <property type="term" value="F:metal ion binding"/>
    <property type="evidence" value="ECO:0007669"/>
    <property type="project" value="UniProtKB-KW"/>
</dbReference>
<dbReference type="Pfam" id="PF13735">
    <property type="entry name" value="tRNA_NucTran2_2"/>
    <property type="match status" value="1"/>
</dbReference>
<sequence>MLQTAPEYIAQKIPSVFFRFSQEFGDAGFQAVLVGGAIRDIVLGDEPGDFDFATDAEPEQVMQLFPSVIPTGIQHGTVTVRFHKHSIEVTTYRVDGEYSDRRRPDSVSFTRSLADDLQRRDFTINALAIALPDCQVIDETGGLQDLDSRTIRAIGTPQQRFREDALRIWRALRFSARLGFNIEPATAAAMQEEAAGVRAIAAERIRDEWIKLLSGSYAGEAVLYAAQIRILDTVVPDILTDTDVLRPVCQGFETAPNPAAENPGALWEWRFATLLAIAVQKDQKRVNELHRFLNERRYSRRDVSVLLHTLRAILADVPETADIVPARRYLHCLQKADYLLVQHYRRLLGLPTASRKMCELLHTESDRGIAYSPADLAVNGTELARILDRPPGPWVGRCLSSLLQRIVDCPEDNTPGTLLAYAREWAGSF</sequence>
<dbReference type="Pfam" id="PF12627">
    <property type="entry name" value="PolyA_pol_RNAbd"/>
    <property type="match status" value="1"/>
</dbReference>
<dbReference type="KEGG" id="sfc:Spiaf_1486"/>
<keyword evidence="7" id="KW-0460">Magnesium</keyword>
<dbReference type="Gene3D" id="3.30.460.10">
    <property type="entry name" value="Beta Polymerase, domain 2"/>
    <property type="match status" value="1"/>
</dbReference>
<evidence type="ECO:0000256" key="8">
    <source>
        <dbReference type="ARBA" id="ARBA00022884"/>
    </source>
</evidence>
<dbReference type="SUPFAM" id="SSF81891">
    <property type="entry name" value="Poly A polymerase C-terminal region-like"/>
    <property type="match status" value="1"/>
</dbReference>
<dbReference type="InterPro" id="IPR050264">
    <property type="entry name" value="Bact_CCA-adding_enz_type3_sf"/>
</dbReference>
<dbReference type="PANTHER" id="PTHR46173">
    <property type="entry name" value="CCA TRNA NUCLEOTIDYLTRANSFERASE 1, MITOCHONDRIAL"/>
    <property type="match status" value="1"/>
</dbReference>
<dbReference type="InterPro" id="IPR032828">
    <property type="entry name" value="PolyA_RNA-bd"/>
</dbReference>
<dbReference type="EMBL" id="CP003282">
    <property type="protein sequence ID" value="AFG37547.1"/>
    <property type="molecule type" value="Genomic_DNA"/>
</dbReference>
<dbReference type="Gene3D" id="1.10.3090.10">
    <property type="entry name" value="cca-adding enzyme, domain 2"/>
    <property type="match status" value="1"/>
</dbReference>
<evidence type="ECO:0000259" key="10">
    <source>
        <dbReference type="Pfam" id="PF01743"/>
    </source>
</evidence>
<dbReference type="InterPro" id="IPR002646">
    <property type="entry name" value="PolA_pol_head_dom"/>
</dbReference>
<accession>H9UJ54</accession>
<keyword evidence="8 9" id="KW-0694">RNA-binding</keyword>
<keyword evidence="3" id="KW-0819">tRNA processing</keyword>
<dbReference type="Gene3D" id="1.10.246.80">
    <property type="match status" value="1"/>
</dbReference>
<evidence type="ECO:0000256" key="5">
    <source>
        <dbReference type="ARBA" id="ARBA00022723"/>
    </source>
</evidence>
<proteinExistence type="inferred from homology"/>
<keyword evidence="6" id="KW-0547">Nucleotide-binding</keyword>
<dbReference type="CDD" id="cd05398">
    <property type="entry name" value="NT_ClassII-CCAase"/>
    <property type="match status" value="1"/>
</dbReference>
<dbReference type="Proteomes" id="UP000007383">
    <property type="component" value="Chromosome"/>
</dbReference>
<evidence type="ECO:0000259" key="11">
    <source>
        <dbReference type="Pfam" id="PF12627"/>
    </source>
</evidence>
<dbReference type="SUPFAM" id="SSF81301">
    <property type="entry name" value="Nucleotidyltransferase"/>
    <property type="match status" value="1"/>
</dbReference>
<dbReference type="GO" id="GO:0000166">
    <property type="term" value="F:nucleotide binding"/>
    <property type="evidence" value="ECO:0007669"/>
    <property type="project" value="UniProtKB-KW"/>
</dbReference>
<dbReference type="STRING" id="889378.Spiaf_1486"/>
<dbReference type="GO" id="GO:0016779">
    <property type="term" value="F:nucleotidyltransferase activity"/>
    <property type="evidence" value="ECO:0007669"/>
    <property type="project" value="UniProtKB-KW"/>
</dbReference>
<gene>
    <name evidence="13" type="ordered locus">Spiaf_1486</name>
</gene>
<keyword evidence="4" id="KW-0548">Nucleotidyltransferase</keyword>